<dbReference type="InterPro" id="IPR044861">
    <property type="entry name" value="IPNS-like_FE2OG_OXY"/>
</dbReference>
<feature type="coiled-coil region" evidence="4">
    <location>
        <begin position="238"/>
        <end position="265"/>
    </location>
</feature>
<evidence type="ECO:0000313" key="7">
    <source>
        <dbReference type="EMBL" id="CAK9268071.1"/>
    </source>
</evidence>
<dbReference type="InterPro" id="IPR027443">
    <property type="entry name" value="IPNS-like_sf"/>
</dbReference>
<evidence type="ECO:0000256" key="1">
    <source>
        <dbReference type="ARBA" id="ARBA00022723"/>
    </source>
</evidence>
<feature type="domain" description="Fe2OG dioxygenase" evidence="6">
    <location>
        <begin position="281"/>
        <end position="383"/>
    </location>
</feature>
<dbReference type="Gene3D" id="2.60.120.330">
    <property type="entry name" value="B-lactam Antibiotic, Isopenicillin N Synthase, Chain"/>
    <property type="match status" value="1"/>
</dbReference>
<evidence type="ECO:0000259" key="6">
    <source>
        <dbReference type="PROSITE" id="PS51471"/>
    </source>
</evidence>
<dbReference type="EMBL" id="OZ020097">
    <property type="protein sequence ID" value="CAK9268071.1"/>
    <property type="molecule type" value="Genomic_DNA"/>
</dbReference>
<evidence type="ECO:0000256" key="5">
    <source>
        <dbReference type="SAM" id="MobiDB-lite"/>
    </source>
</evidence>
<accession>A0ABP0WMG5</accession>
<feature type="region of interest" description="Disordered" evidence="5">
    <location>
        <begin position="1"/>
        <end position="26"/>
    </location>
</feature>
<evidence type="ECO:0000313" key="8">
    <source>
        <dbReference type="Proteomes" id="UP001497444"/>
    </source>
</evidence>
<reference evidence="7 8" key="1">
    <citation type="submission" date="2024-02" db="EMBL/GenBank/DDBJ databases">
        <authorList>
            <consortium name="ELIXIR-Norway"/>
            <consortium name="Elixir Norway"/>
        </authorList>
    </citation>
    <scope>NUCLEOTIDE SEQUENCE [LARGE SCALE GENOMIC DNA]</scope>
</reference>
<evidence type="ECO:0000256" key="2">
    <source>
        <dbReference type="ARBA" id="ARBA00023004"/>
    </source>
</evidence>
<dbReference type="SUPFAM" id="SSF51197">
    <property type="entry name" value="Clavaminate synthase-like"/>
    <property type="match status" value="1"/>
</dbReference>
<proteinExistence type="inferred from homology"/>
<dbReference type="PANTHER" id="PTHR47990">
    <property type="entry name" value="2-OXOGLUTARATE (2OG) AND FE(II)-DEPENDENT OXYGENASE SUPERFAMILY PROTEIN-RELATED"/>
    <property type="match status" value="1"/>
</dbReference>
<name>A0ABP0WMG5_9BRYO</name>
<protein>
    <recommendedName>
        <fullName evidence="6">Fe2OG dioxygenase domain-containing protein</fullName>
    </recommendedName>
</protein>
<comment type="similarity">
    <text evidence="3">Belongs to the iron/ascorbate-dependent oxidoreductase family.</text>
</comment>
<dbReference type="Proteomes" id="UP001497444">
    <property type="component" value="Chromosome 2"/>
</dbReference>
<dbReference type="Pfam" id="PF03171">
    <property type="entry name" value="2OG-FeII_Oxy"/>
    <property type="match status" value="1"/>
</dbReference>
<dbReference type="InterPro" id="IPR005123">
    <property type="entry name" value="Oxoglu/Fe-dep_dioxygenase_dom"/>
</dbReference>
<keyword evidence="3" id="KW-0560">Oxidoreductase</keyword>
<keyword evidence="2 3" id="KW-0408">Iron</keyword>
<evidence type="ECO:0000256" key="3">
    <source>
        <dbReference type="RuleBase" id="RU003682"/>
    </source>
</evidence>
<dbReference type="InterPro" id="IPR050231">
    <property type="entry name" value="Iron_ascorbate_oxido_reductase"/>
</dbReference>
<organism evidence="7 8">
    <name type="scientific">Sphagnum jensenii</name>
    <dbReference type="NCBI Taxonomy" id="128206"/>
    <lineage>
        <taxon>Eukaryota</taxon>
        <taxon>Viridiplantae</taxon>
        <taxon>Streptophyta</taxon>
        <taxon>Embryophyta</taxon>
        <taxon>Bryophyta</taxon>
        <taxon>Sphagnophytina</taxon>
        <taxon>Sphagnopsida</taxon>
        <taxon>Sphagnales</taxon>
        <taxon>Sphagnaceae</taxon>
        <taxon>Sphagnum</taxon>
    </lineage>
</organism>
<evidence type="ECO:0000256" key="4">
    <source>
        <dbReference type="SAM" id="Coils"/>
    </source>
</evidence>
<keyword evidence="8" id="KW-1185">Reference proteome</keyword>
<dbReference type="PROSITE" id="PS51471">
    <property type="entry name" value="FE2OG_OXY"/>
    <property type="match status" value="1"/>
</dbReference>
<dbReference type="PRINTS" id="PR00682">
    <property type="entry name" value="IPNSYNTHASE"/>
</dbReference>
<sequence length="451" mass="50457">MPSVSVHGMGMTPADLPNPVSSLSSSNAGLLRCRTSSVPENWKLLKAEEVQKSKLLRGASANLAEFIWPQDERPKVPHDDFQGAEELPIIDLGELLQAAVADRAATTDHQHHHQPSSTRRDKIAKDLAKIFSEWGFVQVVNHGVKTEVIDAMQTQAKKFFDLPLEQKEKAKLTQPGGSSTNEGFGYGVDSGFFYVGRPWIDRFQCRWSPVESITELADKVYTREEAHGIDDIDAHDAAEEFRKSMEDYNKSLDKLTIQILELCAEGLGLKSSTFTEPYLGTAGDCIARFNYYPPCPLPSLTLGLGAHTDPNLLTILHQCSVGGLQICHGHGSWFSVKPSANSFIINVGDSFEAWTNGRFKSVKHRAVVNETQSRLSIVYFSNPLPHSIMSVPHKLIDCEHPLEFRPAFTWQDYKTHLLETHKNNNNNNNNNDGVRTSKLWLLRRKSILNQK</sequence>
<dbReference type="Pfam" id="PF14226">
    <property type="entry name" value="DIOX_N"/>
    <property type="match status" value="1"/>
</dbReference>
<dbReference type="InterPro" id="IPR026992">
    <property type="entry name" value="DIOX_N"/>
</dbReference>
<gene>
    <name evidence="7" type="ORF">CSSPJE1EN1_LOCUS13549</name>
</gene>
<keyword evidence="4" id="KW-0175">Coiled coil</keyword>
<keyword evidence="1 3" id="KW-0479">Metal-binding</keyword>